<sequence>MSTSTSKTVAPAIGGASSSFATGNPLLRRYIAALEANPLRTKQLTSGILSALAEVLAGHIAGTNPAHTHSKATTSSGSPMDIVTSTLRTIGLDARAAKMFIYGSLVSAPLNHHMVGALQRAFAGRTTPRDRILQIIVSQLTVTVASSAVYLASMAVVNGARSSAAVLAVLKAGLWRMLQISWVTSPLAIAFAQRFLPLEMWEPSFTLLRFVLGTYFNTVAKRKQVALARQQKRKEELKKSAAGGAGGSKAVGDEDIQAKAAEKK</sequence>
<evidence type="ECO:0000313" key="9">
    <source>
        <dbReference type="Proteomes" id="UP000245884"/>
    </source>
</evidence>
<dbReference type="GeneID" id="37027698"/>
<organism evidence="8 9">
    <name type="scientific">Jaminaea rosea</name>
    <dbReference type="NCBI Taxonomy" id="1569628"/>
    <lineage>
        <taxon>Eukaryota</taxon>
        <taxon>Fungi</taxon>
        <taxon>Dikarya</taxon>
        <taxon>Basidiomycota</taxon>
        <taxon>Ustilaginomycotina</taxon>
        <taxon>Exobasidiomycetes</taxon>
        <taxon>Microstromatales</taxon>
        <taxon>Microstromatales incertae sedis</taxon>
        <taxon>Jaminaea</taxon>
    </lineage>
</organism>
<evidence type="ECO:0000313" key="8">
    <source>
        <dbReference type="EMBL" id="PWN28483.1"/>
    </source>
</evidence>
<proteinExistence type="inferred from homology"/>
<evidence type="ECO:0000256" key="6">
    <source>
        <dbReference type="RuleBase" id="RU363053"/>
    </source>
</evidence>
<evidence type="ECO:0000256" key="1">
    <source>
        <dbReference type="ARBA" id="ARBA00004141"/>
    </source>
</evidence>
<name>A0A316UX41_9BASI</name>
<dbReference type="PANTHER" id="PTHR11266:SF93">
    <property type="entry name" value="INTEGRAL MEMBRANE PROTEIN 25D9-6"/>
    <property type="match status" value="1"/>
</dbReference>
<comment type="similarity">
    <text evidence="2 6">Belongs to the peroxisomal membrane protein PXMP2/4 family.</text>
</comment>
<dbReference type="Pfam" id="PF04117">
    <property type="entry name" value="Mpv17_PMP22"/>
    <property type="match status" value="1"/>
</dbReference>
<dbReference type="Proteomes" id="UP000245884">
    <property type="component" value="Unassembled WGS sequence"/>
</dbReference>
<dbReference type="InterPro" id="IPR007248">
    <property type="entry name" value="Mpv17_PMP22"/>
</dbReference>
<dbReference type="GO" id="GO:0005778">
    <property type="term" value="C:peroxisomal membrane"/>
    <property type="evidence" value="ECO:0007669"/>
    <property type="project" value="TreeGrafter"/>
</dbReference>
<reference evidence="8 9" key="1">
    <citation type="journal article" date="2018" name="Mol. Biol. Evol.">
        <title>Broad Genomic Sampling Reveals a Smut Pathogenic Ancestry of the Fungal Clade Ustilaginomycotina.</title>
        <authorList>
            <person name="Kijpornyongpan T."/>
            <person name="Mondo S.J."/>
            <person name="Barry K."/>
            <person name="Sandor L."/>
            <person name="Lee J."/>
            <person name="Lipzen A."/>
            <person name="Pangilinan J."/>
            <person name="LaButti K."/>
            <person name="Hainaut M."/>
            <person name="Henrissat B."/>
            <person name="Grigoriev I.V."/>
            <person name="Spatafora J.W."/>
            <person name="Aime M.C."/>
        </authorList>
    </citation>
    <scope>NUCLEOTIDE SEQUENCE [LARGE SCALE GENOMIC DNA]</scope>
    <source>
        <strain evidence="8 9">MCA 5214</strain>
    </source>
</reference>
<dbReference type="RefSeq" id="XP_025363095.1">
    <property type="nucleotide sequence ID" value="XM_025505875.1"/>
</dbReference>
<evidence type="ECO:0008006" key="10">
    <source>
        <dbReference type="Google" id="ProtNLM"/>
    </source>
</evidence>
<evidence type="ECO:0000256" key="2">
    <source>
        <dbReference type="ARBA" id="ARBA00006824"/>
    </source>
</evidence>
<feature type="transmembrane region" description="Helical" evidence="6">
    <location>
        <begin position="132"/>
        <end position="153"/>
    </location>
</feature>
<keyword evidence="3 6" id="KW-0812">Transmembrane</keyword>
<dbReference type="AlphaFoldDB" id="A0A316UX41"/>
<feature type="region of interest" description="Disordered" evidence="7">
    <location>
        <begin position="234"/>
        <end position="264"/>
    </location>
</feature>
<keyword evidence="5 6" id="KW-0472">Membrane</keyword>
<accession>A0A316UX41</accession>
<dbReference type="STRING" id="1569628.A0A316UX41"/>
<protein>
    <recommendedName>
        <fullName evidence="10">Integral membrane protein</fullName>
    </recommendedName>
</protein>
<evidence type="ECO:0000256" key="5">
    <source>
        <dbReference type="ARBA" id="ARBA00023136"/>
    </source>
</evidence>
<keyword evidence="9" id="KW-1185">Reference proteome</keyword>
<feature type="transmembrane region" description="Helical" evidence="6">
    <location>
        <begin position="173"/>
        <end position="192"/>
    </location>
</feature>
<keyword evidence="4 6" id="KW-1133">Transmembrane helix</keyword>
<dbReference type="PANTHER" id="PTHR11266">
    <property type="entry name" value="PEROXISOMAL MEMBRANE PROTEIN 2, PXMP2 MPV17"/>
    <property type="match status" value="1"/>
</dbReference>
<dbReference type="EMBL" id="KZ819665">
    <property type="protein sequence ID" value="PWN28483.1"/>
    <property type="molecule type" value="Genomic_DNA"/>
</dbReference>
<evidence type="ECO:0000256" key="7">
    <source>
        <dbReference type="SAM" id="MobiDB-lite"/>
    </source>
</evidence>
<gene>
    <name evidence="8" type="ORF">BDZ90DRAFT_231469</name>
</gene>
<evidence type="ECO:0000256" key="4">
    <source>
        <dbReference type="ARBA" id="ARBA00022989"/>
    </source>
</evidence>
<dbReference type="OrthoDB" id="860at2759"/>
<evidence type="ECO:0000256" key="3">
    <source>
        <dbReference type="ARBA" id="ARBA00022692"/>
    </source>
</evidence>
<comment type="subcellular location">
    <subcellularLocation>
        <location evidence="1">Membrane</location>
        <topology evidence="1">Multi-pass membrane protein</topology>
    </subcellularLocation>
</comment>